<comment type="caution">
    <text evidence="13">The sequence shown here is derived from an EMBL/GenBank/DDBJ whole genome shotgun (WGS) entry which is preliminary data.</text>
</comment>
<comment type="subunit">
    <text evidence="3">Homotetramer.</text>
</comment>
<dbReference type="SUPFAM" id="SSF56784">
    <property type="entry name" value="HAD-like"/>
    <property type="match status" value="1"/>
</dbReference>
<accession>A0AAD9H6I5</accession>
<reference evidence="13" key="1">
    <citation type="submission" date="2021-06" db="EMBL/GenBank/DDBJ databases">
        <title>Comparative genomics, transcriptomics and evolutionary studies reveal genomic signatures of adaptation to plant cell wall in hemibiotrophic fungi.</title>
        <authorList>
            <consortium name="DOE Joint Genome Institute"/>
            <person name="Baroncelli R."/>
            <person name="Diaz J.F."/>
            <person name="Benocci T."/>
            <person name="Peng M."/>
            <person name="Battaglia E."/>
            <person name="Haridas S."/>
            <person name="Andreopoulos W."/>
            <person name="Labutti K."/>
            <person name="Pangilinan J."/>
            <person name="Floch G.L."/>
            <person name="Makela M.R."/>
            <person name="Henrissat B."/>
            <person name="Grigoriev I.V."/>
            <person name="Crouch J.A."/>
            <person name="De Vries R.P."/>
            <person name="Sukno S.A."/>
            <person name="Thon M.R."/>
        </authorList>
    </citation>
    <scope>NUCLEOTIDE SEQUENCE</scope>
    <source>
        <strain evidence="13">MAFF235873</strain>
    </source>
</reference>
<dbReference type="GO" id="GO:0005524">
    <property type="term" value="F:ATP binding"/>
    <property type="evidence" value="ECO:0007669"/>
    <property type="project" value="UniProtKB-KW"/>
</dbReference>
<name>A0AAD9H6I5_9PEZI</name>
<dbReference type="GO" id="GO:0000287">
    <property type="term" value="F:magnesium ion binding"/>
    <property type="evidence" value="ECO:0007669"/>
    <property type="project" value="InterPro"/>
</dbReference>
<evidence type="ECO:0000313" key="14">
    <source>
        <dbReference type="Proteomes" id="UP001232148"/>
    </source>
</evidence>
<protein>
    <recommendedName>
        <fullName evidence="5">IMP-specific 5'-nucleotidase 1</fullName>
        <ecNumber evidence="4">3.1.3.99</ecNumber>
    </recommendedName>
</protein>
<keyword evidence="8" id="KW-0378">Hydrolase</keyword>
<dbReference type="Proteomes" id="UP001232148">
    <property type="component" value="Unassembled WGS sequence"/>
</dbReference>
<comment type="cofactor">
    <cofactor evidence="1">
        <name>Mg(2+)</name>
        <dbReference type="ChEBI" id="CHEBI:18420"/>
    </cofactor>
</comment>
<keyword evidence="14" id="KW-1185">Reference proteome</keyword>
<dbReference type="InterPro" id="IPR036412">
    <property type="entry name" value="HAD-like_sf"/>
</dbReference>
<keyword evidence="11" id="KW-0546">Nucleotide metabolism</keyword>
<evidence type="ECO:0000256" key="1">
    <source>
        <dbReference type="ARBA" id="ARBA00001946"/>
    </source>
</evidence>
<gene>
    <name evidence="13" type="ORF">LX32DRAFT_630236</name>
</gene>
<dbReference type="EMBL" id="MU843052">
    <property type="protein sequence ID" value="KAK2022252.1"/>
    <property type="molecule type" value="Genomic_DNA"/>
</dbReference>
<proteinExistence type="inferred from homology"/>
<keyword evidence="7" id="KW-0547">Nucleotide-binding</keyword>
<dbReference type="GO" id="GO:0006190">
    <property type="term" value="P:inosine salvage"/>
    <property type="evidence" value="ECO:0007669"/>
    <property type="project" value="InterPro"/>
</dbReference>
<organism evidence="13 14">
    <name type="scientific">Colletotrichum zoysiae</name>
    <dbReference type="NCBI Taxonomy" id="1216348"/>
    <lineage>
        <taxon>Eukaryota</taxon>
        <taxon>Fungi</taxon>
        <taxon>Dikarya</taxon>
        <taxon>Ascomycota</taxon>
        <taxon>Pezizomycotina</taxon>
        <taxon>Sordariomycetes</taxon>
        <taxon>Hypocreomycetidae</taxon>
        <taxon>Glomerellales</taxon>
        <taxon>Glomerellaceae</taxon>
        <taxon>Colletotrichum</taxon>
        <taxon>Colletotrichum graminicola species complex</taxon>
    </lineage>
</organism>
<sequence length="538" mass="59608">MTTRYRVEYALKTHRRDQFIGRYGTTVIIPSRQPPRTIEYIETRPQHHQFRTPQLLIAFLRENSKWPVAKGSEVVTGGAFSQHPQPASASSLPPSRRACVPPHLAKALTHTTAEWIKGLLAVPFVLYSQPTGVFDKKTTSIARMAEESHRRYAEIFRDVEHMIDDHITRQEEANDLPSKLKMLVPSAGPFFTRLPLEAAFNHMDERRLISSRRYVSPSFNDVRLILNAAQIMAVTAAPETPLQLATFDGDVTLYDDGESLEPSSPLIPRLLDLLRKDVKIGIVTAAGYTTADRYYDRLHGLLDAIAASEDLTPAQKESIVIMGGEANYLFEYDPSSPHRLAPVPRERWLTPEMAAWSDADIAALLDVAEAALRDCVRTLNLPATLLRKDRAVGIVPTDPSIRIPRESLEETVLVVQKTLELSALGSPAQAAGYSVPEVSTGADPRRRRRVPFCAFNGGRDVFVDIGDKSWGVTVCQRWFAAKAGRAEQPIAGESTLHIGDQFLSAGSNDFKARSVGTTAWIASPAETTELLDDLLARV</sequence>
<evidence type="ECO:0000313" key="13">
    <source>
        <dbReference type="EMBL" id="KAK2022252.1"/>
    </source>
</evidence>
<evidence type="ECO:0000256" key="12">
    <source>
        <dbReference type="ARBA" id="ARBA00047413"/>
    </source>
</evidence>
<dbReference type="AlphaFoldDB" id="A0AAD9H6I5"/>
<keyword evidence="10" id="KW-0460">Magnesium</keyword>
<dbReference type="InterPro" id="IPR009453">
    <property type="entry name" value="ISN1"/>
</dbReference>
<evidence type="ECO:0000256" key="5">
    <source>
        <dbReference type="ARBA" id="ARBA00015544"/>
    </source>
</evidence>
<dbReference type="GO" id="GO:0009117">
    <property type="term" value="P:nucleotide metabolic process"/>
    <property type="evidence" value="ECO:0007669"/>
    <property type="project" value="UniProtKB-KW"/>
</dbReference>
<keyword evidence="9" id="KW-0067">ATP-binding</keyword>
<comment type="similarity">
    <text evidence="2">Belongs to the ISN1 family.</text>
</comment>
<dbReference type="GO" id="GO:0071590">
    <property type="term" value="P:nicotinamide riboside biosynthetic process"/>
    <property type="evidence" value="ECO:0007669"/>
    <property type="project" value="TreeGrafter"/>
</dbReference>
<dbReference type="PANTHER" id="PTHR28213">
    <property type="entry name" value="IMP-SPECIFIC 5'-NUCLEOTIDASE 1"/>
    <property type="match status" value="1"/>
</dbReference>
<evidence type="ECO:0000256" key="6">
    <source>
        <dbReference type="ARBA" id="ARBA00022723"/>
    </source>
</evidence>
<evidence type="ECO:0000256" key="11">
    <source>
        <dbReference type="ARBA" id="ARBA00023080"/>
    </source>
</evidence>
<dbReference type="EC" id="3.1.3.99" evidence="4"/>
<evidence type="ECO:0000256" key="7">
    <source>
        <dbReference type="ARBA" id="ARBA00022741"/>
    </source>
</evidence>
<evidence type="ECO:0000256" key="9">
    <source>
        <dbReference type="ARBA" id="ARBA00022840"/>
    </source>
</evidence>
<evidence type="ECO:0000256" key="10">
    <source>
        <dbReference type="ARBA" id="ARBA00022842"/>
    </source>
</evidence>
<dbReference type="GO" id="GO:0071592">
    <property type="term" value="P:nicotinic acid riboside biosynthetic process"/>
    <property type="evidence" value="ECO:0007669"/>
    <property type="project" value="TreeGrafter"/>
</dbReference>
<dbReference type="Pfam" id="PF06437">
    <property type="entry name" value="ISN1"/>
    <property type="match status" value="2"/>
</dbReference>
<evidence type="ECO:0000256" key="3">
    <source>
        <dbReference type="ARBA" id="ARBA00011881"/>
    </source>
</evidence>
<dbReference type="PANTHER" id="PTHR28213:SF1">
    <property type="entry name" value="IMP-SPECIFIC 5'-NUCLEOTIDASE 1"/>
    <property type="match status" value="1"/>
</dbReference>
<dbReference type="GO" id="GO:0008253">
    <property type="term" value="F:5'-nucleotidase activity"/>
    <property type="evidence" value="ECO:0007669"/>
    <property type="project" value="InterPro"/>
</dbReference>
<keyword evidence="6" id="KW-0479">Metal-binding</keyword>
<comment type="catalytic activity">
    <reaction evidence="12">
        <text>IMP + H2O = inosine + phosphate</text>
        <dbReference type="Rhea" id="RHEA:27718"/>
        <dbReference type="ChEBI" id="CHEBI:15377"/>
        <dbReference type="ChEBI" id="CHEBI:17596"/>
        <dbReference type="ChEBI" id="CHEBI:43474"/>
        <dbReference type="ChEBI" id="CHEBI:58053"/>
        <dbReference type="EC" id="3.1.3.99"/>
    </reaction>
</comment>
<evidence type="ECO:0000256" key="8">
    <source>
        <dbReference type="ARBA" id="ARBA00022801"/>
    </source>
</evidence>
<evidence type="ECO:0000256" key="2">
    <source>
        <dbReference type="ARBA" id="ARBA00005307"/>
    </source>
</evidence>
<evidence type="ECO:0000256" key="4">
    <source>
        <dbReference type="ARBA" id="ARBA00012894"/>
    </source>
</evidence>